<evidence type="ECO:0000313" key="3">
    <source>
        <dbReference type="EMBL" id="AMB85946.1"/>
    </source>
</evidence>
<dbReference type="AlphaFoldDB" id="A0A0X1T1I6"/>
<proteinExistence type="inferred from homology"/>
<dbReference type="SUPFAM" id="SSF48576">
    <property type="entry name" value="Terpenoid synthases"/>
    <property type="match status" value="2"/>
</dbReference>
<evidence type="ECO:0000256" key="1">
    <source>
        <dbReference type="RuleBase" id="RU366034"/>
    </source>
</evidence>
<dbReference type="EMBL" id="CP014135">
    <property type="protein sequence ID" value="AMB85946.1"/>
    <property type="molecule type" value="Genomic_DNA"/>
</dbReference>
<evidence type="ECO:0000313" key="4">
    <source>
        <dbReference type="Proteomes" id="UP000063229"/>
    </source>
</evidence>
<evidence type="ECO:0000256" key="2">
    <source>
        <dbReference type="SAM" id="MobiDB-lite"/>
    </source>
</evidence>
<accession>A0A0X1T1I6</accession>
<dbReference type="GO" id="GO:0010333">
    <property type="term" value="F:terpene synthase activity"/>
    <property type="evidence" value="ECO:0007669"/>
    <property type="project" value="InterPro"/>
</dbReference>
<gene>
    <name evidence="3" type="ORF">AWM79_11800</name>
</gene>
<dbReference type="PANTHER" id="PTHR35201">
    <property type="entry name" value="TERPENE SYNTHASE"/>
    <property type="match status" value="1"/>
</dbReference>
<name>A0A0X1T1I6_PSEAA</name>
<feature type="compositionally biased region" description="Low complexity" evidence="2">
    <location>
        <begin position="337"/>
        <end position="350"/>
    </location>
</feature>
<comment type="similarity">
    <text evidence="1">Belongs to the terpene synthase family.</text>
</comment>
<sequence>MQPFALPEFYMPYGARFNPHAASAQRHTRAWARQMGMLDSPAVADGPIIWDLAALDAHDYPAMCAYTHPDCDSRELELITDWYVWVFFFDDYFLEAFKRNRDSVAARRHLDRLAQFMPAEADGTPPLPVNGVERGLADLWPRTLPGMPEDWIRRFREHTHDLLEASMWELMNISEGRIANPIEYLEMRRKVGGAPWSATLVEHANRTPVSPRIAETRTMQVLRDTFADGVHLRNDLFSYQREVQEEGELSNCVLVAERFLDIDTQTAAQITNDLLTSRLRHFEKTAVLDLPRLFDDLGLGQAERADALIYTKGLVDWQSGGHAWHMRSSRYMKAQRSGLSPGKPSGLGTSAARLPGHARRGTMPRRSLETLRKTVKPFQLPTLYMPFEIRCSPHLESARRSSREWARQVGIIYTRAGLGVWDERCFDAADTVLCGAMMCPDAPFAEVDMAGRWLNWGTYADDYFPAVFGRNRDLAGATAQVKRLFRCMPLAGMEPLQAGNPLEAGLLSLWSLSAPSMSTYLTGELRRYVVEMLESWLWELDNQFNLRLPDPIDYIEMRRRTFGGDLTTGLSYLSLLAQGPDLGEAIFQSSPLRQLIHCTVDSVTLTNDIISYRKEIEVEGELNNFVLILQQFLDLDLQPAMDCVGRLRDARIRQFEHIVAVELPVLFEEFALDAEGRQLILSYAQRLQDYIAGVAHWHEVVIRYREPRPYSLPVPRWMSPSTLLRPGSAQHTPPQGINPAPPGG</sequence>
<dbReference type="InterPro" id="IPR034686">
    <property type="entry name" value="Terpene_cyclase-like_2"/>
</dbReference>
<dbReference type="PANTHER" id="PTHR35201:SF4">
    <property type="entry name" value="BETA-PINACENE SYNTHASE-RELATED"/>
    <property type="match status" value="1"/>
</dbReference>
<dbReference type="GO" id="GO:0046872">
    <property type="term" value="F:metal ion binding"/>
    <property type="evidence" value="ECO:0007669"/>
    <property type="project" value="UniProtKB-KW"/>
</dbReference>
<keyword evidence="4" id="KW-1185">Reference proteome</keyword>
<dbReference type="KEGG" id="pagb:AWM79_11800"/>
<dbReference type="Pfam" id="PF19086">
    <property type="entry name" value="Terpene_syn_C_2"/>
    <property type="match status" value="2"/>
</dbReference>
<dbReference type="SFLD" id="SFLDS00005">
    <property type="entry name" value="Isoprenoid_Synthase_Type_I"/>
    <property type="match status" value="2"/>
</dbReference>
<feature type="region of interest" description="Disordered" evidence="2">
    <location>
        <begin position="723"/>
        <end position="744"/>
    </location>
</feature>
<comment type="cofactor">
    <cofactor evidence="1">
        <name>Mg(2+)</name>
        <dbReference type="ChEBI" id="CHEBI:18420"/>
    </cofactor>
</comment>
<keyword evidence="1" id="KW-0479">Metal-binding</keyword>
<dbReference type="RefSeq" id="WP_060782878.1">
    <property type="nucleotide sequence ID" value="NZ_CP014135.1"/>
</dbReference>
<keyword evidence="1" id="KW-0460">Magnesium</keyword>
<dbReference type="InterPro" id="IPR008949">
    <property type="entry name" value="Isoprenoid_synthase_dom_sf"/>
</dbReference>
<feature type="region of interest" description="Disordered" evidence="2">
    <location>
        <begin position="335"/>
        <end position="365"/>
    </location>
</feature>
<dbReference type="STRING" id="46677.AWM79_11800"/>
<protein>
    <recommendedName>
        <fullName evidence="1">Terpene synthase</fullName>
        <ecNumber evidence="1">4.2.3.-</ecNumber>
    </recommendedName>
</protein>
<dbReference type="EC" id="4.2.3.-" evidence="1"/>
<dbReference type="Gene3D" id="1.10.600.10">
    <property type="entry name" value="Farnesyl Diphosphate Synthase"/>
    <property type="match status" value="2"/>
</dbReference>
<dbReference type="Proteomes" id="UP000063229">
    <property type="component" value="Chromosome"/>
</dbReference>
<reference evidence="3 4" key="1">
    <citation type="submission" date="2016-01" db="EMBL/GenBank/DDBJ databases">
        <authorList>
            <person name="McClelland M."/>
            <person name="Jain A."/>
            <person name="Saraogi P."/>
            <person name="Mendelson R."/>
            <person name="Westerman R."/>
            <person name="SanMiguel P."/>
            <person name="Csonka L."/>
        </authorList>
    </citation>
    <scope>NUCLEOTIDE SEQUENCE [LARGE SCALE GENOMIC DNA]</scope>
    <source>
        <strain evidence="3 4">NCPPB 2472</strain>
    </source>
</reference>
<dbReference type="SFLD" id="SFLDG01020">
    <property type="entry name" value="Terpene_Cyclase_Like_2"/>
    <property type="match status" value="2"/>
</dbReference>
<organism evidence="3 4">
    <name type="scientific">Pseudomonas agarici</name>
    <dbReference type="NCBI Taxonomy" id="46677"/>
    <lineage>
        <taxon>Bacteria</taxon>
        <taxon>Pseudomonadati</taxon>
        <taxon>Pseudomonadota</taxon>
        <taxon>Gammaproteobacteria</taxon>
        <taxon>Pseudomonadales</taxon>
        <taxon>Pseudomonadaceae</taxon>
        <taxon>Pseudomonas</taxon>
    </lineage>
</organism>
<keyword evidence="1" id="KW-0456">Lyase</keyword>